<organism evidence="1 2">
    <name type="scientific">Paenibacillus elgii</name>
    <dbReference type="NCBI Taxonomy" id="189691"/>
    <lineage>
        <taxon>Bacteria</taxon>
        <taxon>Bacillati</taxon>
        <taxon>Bacillota</taxon>
        <taxon>Bacilli</taxon>
        <taxon>Bacillales</taxon>
        <taxon>Paenibacillaceae</taxon>
        <taxon>Paenibacillus</taxon>
    </lineage>
</organism>
<proteinExistence type="predicted"/>
<reference evidence="2" key="1">
    <citation type="submission" date="2016-01" db="EMBL/GenBank/DDBJ databases">
        <title>Draft genome of Chromobacterium sp. F49.</title>
        <authorList>
            <person name="Hong K.W."/>
        </authorList>
    </citation>
    <scope>NUCLEOTIDE SEQUENCE [LARGE SCALE GENOMIC DNA]</scope>
    <source>
        <strain evidence="2">M63</strain>
    </source>
</reference>
<keyword evidence="2" id="KW-1185">Reference proteome</keyword>
<comment type="caution">
    <text evidence="1">The sequence shown here is derived from an EMBL/GenBank/DDBJ whole genome shotgun (WGS) entry which is preliminary data.</text>
</comment>
<protein>
    <submittedName>
        <fullName evidence="1">Uncharacterized protein</fullName>
    </submittedName>
</protein>
<accession>A0A165R2W6</accession>
<gene>
    <name evidence="1" type="ORF">AV654_19445</name>
</gene>
<evidence type="ECO:0000313" key="2">
    <source>
        <dbReference type="Proteomes" id="UP000076563"/>
    </source>
</evidence>
<sequence>MIIAEDMIQPEGFNIAEKCYPGIWVYPLPGDEPVEDLINLSHPYLAEAVQANTHDISAIYTYVGGRKGAEQKILDFLESLKGKDI</sequence>
<dbReference type="Proteomes" id="UP000076563">
    <property type="component" value="Unassembled WGS sequence"/>
</dbReference>
<evidence type="ECO:0000313" key="1">
    <source>
        <dbReference type="EMBL" id="KZE78152.1"/>
    </source>
</evidence>
<dbReference type="EMBL" id="LQRA01000057">
    <property type="protein sequence ID" value="KZE78152.1"/>
    <property type="molecule type" value="Genomic_DNA"/>
</dbReference>
<dbReference type="AlphaFoldDB" id="A0A165R2W6"/>
<name>A0A165R2W6_9BACL</name>